<dbReference type="InterPro" id="IPR001611">
    <property type="entry name" value="Leu-rich_rpt"/>
</dbReference>
<evidence type="ECO:0008006" key="5">
    <source>
        <dbReference type="Google" id="ProtNLM"/>
    </source>
</evidence>
<sequence>MVRLTAEYVERKCSQAQLNKSLSKKLTKDQLHGLTHLRMNNMFISSIGNFGNYKNLKVVYLQNNDISKIENLHFASNLTHLYLQHNVISKIENLSSLKKLHTLYLGYNRILVIEGLESLNNLTVLQIENQKLSLGESLCFDPRSVFTLSASLKVLNISGNKITSLRSIKELRKLEVLDATNNLIDDIDDLTESISGLISLTDLSLQGNPVTQCYRYKENVIANNNTIKTLDGKTVTDVCKCFMKRFKMKKHLYHTKKSLTTTLDEDITSSLNLPPALKESISRAIFQHPRPQLPIAISSAISQTQCHLFPSWKIAPSANTVKNGHITPRPFWSNMIKTKQSRSVRSLMNSKAIKLPSV</sequence>
<dbReference type="Pfam" id="PF12799">
    <property type="entry name" value="LRR_4"/>
    <property type="match status" value="1"/>
</dbReference>
<accession>A0ABP1N3L0</accession>
<evidence type="ECO:0000256" key="1">
    <source>
        <dbReference type="ARBA" id="ARBA00022614"/>
    </source>
</evidence>
<name>A0ABP1N3L0_XYLVO</name>
<keyword evidence="2" id="KW-0677">Repeat</keyword>
<gene>
    <name evidence="3" type="ORF">XYLVIOL_LOCUS912</name>
</gene>
<dbReference type="InterPro" id="IPR025875">
    <property type="entry name" value="Leu-rich_rpt_4"/>
</dbReference>
<keyword evidence="1" id="KW-0433">Leucine-rich repeat</keyword>
<dbReference type="EMBL" id="CAXAJV020001281">
    <property type="protein sequence ID" value="CAL7934230.1"/>
    <property type="molecule type" value="Genomic_DNA"/>
</dbReference>
<protein>
    <recommendedName>
        <fullName evidence="5">Protein phosphatase 1 regulatory subunit 42</fullName>
    </recommendedName>
</protein>
<evidence type="ECO:0000313" key="4">
    <source>
        <dbReference type="Proteomes" id="UP001642520"/>
    </source>
</evidence>
<dbReference type="PANTHER" id="PTHR46652:SF3">
    <property type="entry name" value="LEUCINE-RICH REPEAT-CONTAINING PROTEIN 9"/>
    <property type="match status" value="1"/>
</dbReference>
<dbReference type="SUPFAM" id="SSF52058">
    <property type="entry name" value="L domain-like"/>
    <property type="match status" value="1"/>
</dbReference>
<dbReference type="Proteomes" id="UP001642520">
    <property type="component" value="Unassembled WGS sequence"/>
</dbReference>
<organism evidence="3 4">
    <name type="scientific">Xylocopa violacea</name>
    <name type="common">Violet carpenter bee</name>
    <name type="synonym">Apis violacea</name>
    <dbReference type="NCBI Taxonomy" id="135666"/>
    <lineage>
        <taxon>Eukaryota</taxon>
        <taxon>Metazoa</taxon>
        <taxon>Ecdysozoa</taxon>
        <taxon>Arthropoda</taxon>
        <taxon>Hexapoda</taxon>
        <taxon>Insecta</taxon>
        <taxon>Pterygota</taxon>
        <taxon>Neoptera</taxon>
        <taxon>Endopterygota</taxon>
        <taxon>Hymenoptera</taxon>
        <taxon>Apocrita</taxon>
        <taxon>Aculeata</taxon>
        <taxon>Apoidea</taxon>
        <taxon>Anthophila</taxon>
        <taxon>Apidae</taxon>
        <taxon>Xylocopa</taxon>
        <taxon>Xylocopa</taxon>
    </lineage>
</organism>
<dbReference type="CDD" id="cd21340">
    <property type="entry name" value="PPP1R42"/>
    <property type="match status" value="1"/>
</dbReference>
<comment type="caution">
    <text evidence="3">The sequence shown here is derived from an EMBL/GenBank/DDBJ whole genome shotgun (WGS) entry which is preliminary data.</text>
</comment>
<dbReference type="PROSITE" id="PS51450">
    <property type="entry name" value="LRR"/>
    <property type="match status" value="5"/>
</dbReference>
<dbReference type="Gene3D" id="3.80.10.10">
    <property type="entry name" value="Ribonuclease Inhibitor"/>
    <property type="match status" value="2"/>
</dbReference>
<dbReference type="SMART" id="SM00365">
    <property type="entry name" value="LRR_SD22"/>
    <property type="match status" value="5"/>
</dbReference>
<dbReference type="InterPro" id="IPR050836">
    <property type="entry name" value="SDS22/Internalin_LRR"/>
</dbReference>
<evidence type="ECO:0000256" key="2">
    <source>
        <dbReference type="ARBA" id="ARBA00022737"/>
    </source>
</evidence>
<dbReference type="PANTHER" id="PTHR46652">
    <property type="entry name" value="LEUCINE-RICH REPEAT AND IQ DOMAIN-CONTAINING PROTEIN 1-RELATED"/>
    <property type="match status" value="1"/>
</dbReference>
<reference evidence="3 4" key="1">
    <citation type="submission" date="2024-08" db="EMBL/GenBank/DDBJ databases">
        <authorList>
            <person name="Will J Nash"/>
            <person name="Angela Man"/>
            <person name="Seanna McTaggart"/>
            <person name="Kendall Baker"/>
            <person name="Tom Barker"/>
            <person name="Leah Catchpole"/>
            <person name="Alex Durrant"/>
            <person name="Karim Gharbi"/>
            <person name="Naomi Irish"/>
            <person name="Gemy Kaithakottil"/>
            <person name="Debby Ku"/>
            <person name="Aaliyah Providence"/>
            <person name="Felix Shaw"/>
            <person name="David Swarbreck"/>
            <person name="Chris Watkins"/>
            <person name="Ann M. McCartney"/>
            <person name="Giulio Formenti"/>
            <person name="Alice Mouton"/>
            <person name="Noel Vella"/>
            <person name="Bjorn M von Reumont"/>
            <person name="Adriana Vella"/>
            <person name="Wilfried Haerty"/>
        </authorList>
    </citation>
    <scope>NUCLEOTIDE SEQUENCE [LARGE SCALE GENOMIC DNA]</scope>
</reference>
<proteinExistence type="predicted"/>
<dbReference type="InterPro" id="IPR032675">
    <property type="entry name" value="LRR_dom_sf"/>
</dbReference>
<evidence type="ECO:0000313" key="3">
    <source>
        <dbReference type="EMBL" id="CAL7934230.1"/>
    </source>
</evidence>
<keyword evidence="4" id="KW-1185">Reference proteome</keyword>
<dbReference type="Pfam" id="PF13855">
    <property type="entry name" value="LRR_8"/>
    <property type="match status" value="1"/>
</dbReference>